<proteinExistence type="predicted"/>
<organism evidence="1 2">
    <name type="scientific">Sphingomonas paucimobilis</name>
    <name type="common">Pseudomonas paucimobilis</name>
    <dbReference type="NCBI Taxonomy" id="13689"/>
    <lineage>
        <taxon>Bacteria</taxon>
        <taxon>Pseudomonadati</taxon>
        <taxon>Pseudomonadota</taxon>
        <taxon>Alphaproteobacteria</taxon>
        <taxon>Sphingomonadales</taxon>
        <taxon>Sphingomonadaceae</taxon>
        <taxon>Sphingomonas</taxon>
    </lineage>
</organism>
<gene>
    <name evidence="1" type="ORF">I6G38_18415</name>
</gene>
<reference evidence="1 2" key="1">
    <citation type="submission" date="2020-12" db="EMBL/GenBank/DDBJ databases">
        <title>FDA dAtabase for Regulatory Grade micrObial Sequences (FDA-ARGOS): Supporting development and validation of Infectious Disease Dx tests.</title>
        <authorList>
            <person name="Sproer C."/>
            <person name="Gronow S."/>
            <person name="Severitt S."/>
            <person name="Schroder I."/>
            <person name="Tallon L."/>
            <person name="Sadzewicz L."/>
            <person name="Zhao X."/>
            <person name="Boylan J."/>
            <person name="Ott S."/>
            <person name="Bowen H."/>
            <person name="Vavikolanu K."/>
            <person name="Mehta A."/>
            <person name="Aluvathingal J."/>
            <person name="Nadendla S."/>
            <person name="Lowell S."/>
            <person name="Myers T."/>
            <person name="Yan Y."/>
            <person name="Sichtig H."/>
        </authorList>
    </citation>
    <scope>NUCLEOTIDE SEQUENCE [LARGE SCALE GENOMIC DNA]</scope>
    <source>
        <strain evidence="1 2">FDAARGOS_881</strain>
    </source>
</reference>
<dbReference type="AlphaFoldDB" id="A0A7T3AF72"/>
<protein>
    <submittedName>
        <fullName evidence="1">STAS/SEC14 domain-containing protein</fullName>
    </submittedName>
</protein>
<evidence type="ECO:0000313" key="2">
    <source>
        <dbReference type="Proteomes" id="UP000594836"/>
    </source>
</evidence>
<name>A0A7T3AF72_SPHPI</name>
<dbReference type="Proteomes" id="UP000594836">
    <property type="component" value="Chromosome"/>
</dbReference>
<evidence type="ECO:0000313" key="1">
    <source>
        <dbReference type="EMBL" id="QPT10833.1"/>
    </source>
</evidence>
<sequence>MSDSSLRGSGSHGVYEFRHDLNLLDIRWTGLFTPEIATRYARELVDAFRRSGFRPGYRLRIDMSEITVQPREAIMTVHEALRDFPRASRIAMINNSAIGRQQIRRLMTQPYLRVFDCAEDSVAWLSEQEEPVA</sequence>
<dbReference type="EMBL" id="CP065713">
    <property type="protein sequence ID" value="QPT10833.1"/>
    <property type="molecule type" value="Genomic_DNA"/>
</dbReference>
<accession>A0A7T3AF72</accession>